<name>A0A7C4D0E0_9CREN</name>
<dbReference type="EMBL" id="DTCA01000051">
    <property type="protein sequence ID" value="HGM07081.1"/>
    <property type="molecule type" value="Genomic_DNA"/>
</dbReference>
<evidence type="ECO:0000313" key="1">
    <source>
        <dbReference type="EMBL" id="HGM07081.1"/>
    </source>
</evidence>
<protein>
    <submittedName>
        <fullName evidence="1">Uncharacterized protein</fullName>
    </submittedName>
</protein>
<organism evidence="1">
    <name type="scientific">Ignisphaera aggregans</name>
    <dbReference type="NCBI Taxonomy" id="334771"/>
    <lineage>
        <taxon>Archaea</taxon>
        <taxon>Thermoproteota</taxon>
        <taxon>Thermoprotei</taxon>
        <taxon>Desulfurococcales</taxon>
        <taxon>Desulfurococcaceae</taxon>
        <taxon>Ignisphaera</taxon>
    </lineage>
</organism>
<accession>A0A7C4D0E0</accession>
<comment type="caution">
    <text evidence="1">The sequence shown here is derived from an EMBL/GenBank/DDBJ whole genome shotgun (WGS) entry which is preliminary data.</text>
</comment>
<dbReference type="AlphaFoldDB" id="A0A7C4D0E0"/>
<gene>
    <name evidence="1" type="ORF">ENU31_01535</name>
</gene>
<proteinExistence type="predicted"/>
<sequence length="82" mass="9481">MKKKEADINKIVKETLSRKDPAGYYVIVAINSTELKEVLNRYKYGDIITEDIGDTTIIRSRTRRIIELLIRELVSKKLLADT</sequence>
<reference evidence="1" key="1">
    <citation type="journal article" date="2020" name="mSystems">
        <title>Genome- and Community-Level Interaction Insights into Carbon Utilization and Element Cycling Functions of Hydrothermarchaeota in Hydrothermal Sediment.</title>
        <authorList>
            <person name="Zhou Z."/>
            <person name="Liu Y."/>
            <person name="Xu W."/>
            <person name="Pan J."/>
            <person name="Luo Z.H."/>
            <person name="Li M."/>
        </authorList>
    </citation>
    <scope>NUCLEOTIDE SEQUENCE [LARGE SCALE GENOMIC DNA]</scope>
    <source>
        <strain evidence="1">SpSt-658</strain>
    </source>
</reference>